<dbReference type="InterPro" id="IPR009409">
    <property type="entry name" value="DUF1059"/>
</dbReference>
<accession>A0A1F5X3C7</accession>
<organism evidence="1 2">
    <name type="scientific">Candidatus Giovannonibacteria bacterium RIFCSPLOWO2_01_FULL_46_13</name>
    <dbReference type="NCBI Taxonomy" id="1798352"/>
    <lineage>
        <taxon>Bacteria</taxon>
        <taxon>Candidatus Giovannoniibacteriota</taxon>
    </lineage>
</organism>
<dbReference type="Proteomes" id="UP000178684">
    <property type="component" value="Unassembled WGS sequence"/>
</dbReference>
<name>A0A1F5X3C7_9BACT</name>
<reference evidence="1 2" key="1">
    <citation type="journal article" date="2016" name="Nat. Commun.">
        <title>Thousands of microbial genomes shed light on interconnected biogeochemical processes in an aquifer system.</title>
        <authorList>
            <person name="Anantharaman K."/>
            <person name="Brown C.T."/>
            <person name="Hug L.A."/>
            <person name="Sharon I."/>
            <person name="Castelle C.J."/>
            <person name="Probst A.J."/>
            <person name="Thomas B.C."/>
            <person name="Singh A."/>
            <person name="Wilkins M.J."/>
            <person name="Karaoz U."/>
            <person name="Brodie E.L."/>
            <person name="Williams K.H."/>
            <person name="Hubbard S.S."/>
            <person name="Banfield J.F."/>
        </authorList>
    </citation>
    <scope>NUCLEOTIDE SEQUENCE [LARGE SCALE GENOMIC DNA]</scope>
</reference>
<dbReference type="EMBL" id="MFIE01000019">
    <property type="protein sequence ID" value="OGF82425.1"/>
    <property type="molecule type" value="Genomic_DNA"/>
</dbReference>
<comment type="caution">
    <text evidence="1">The sequence shown here is derived from an EMBL/GenBank/DDBJ whole genome shotgun (WGS) entry which is preliminary data.</text>
</comment>
<evidence type="ECO:0000313" key="1">
    <source>
        <dbReference type="EMBL" id="OGF82425.1"/>
    </source>
</evidence>
<protein>
    <submittedName>
        <fullName evidence="1">DUF1059 domain-containing protein</fullName>
    </submittedName>
</protein>
<proteinExistence type="predicted"/>
<evidence type="ECO:0000313" key="2">
    <source>
        <dbReference type="Proteomes" id="UP000178684"/>
    </source>
</evidence>
<dbReference type="AlphaFoldDB" id="A0A1F5X3C7"/>
<sequence>MAQRKAADCRLFPSEKNCSLYISGTEDEVMDASIQHAVSAHGHQDTPELRKELQEFLKDASD</sequence>
<dbReference type="Pfam" id="PF06348">
    <property type="entry name" value="DUF1059"/>
    <property type="match status" value="1"/>
</dbReference>
<gene>
    <name evidence="1" type="ORF">A3B18_03730</name>
</gene>